<keyword evidence="7" id="KW-0539">Nucleus</keyword>
<feature type="region of interest" description="Disordered" evidence="10">
    <location>
        <begin position="662"/>
        <end position="875"/>
    </location>
</feature>
<evidence type="ECO:0000256" key="9">
    <source>
        <dbReference type="ARBA" id="ARBA00058864"/>
    </source>
</evidence>
<comment type="subcellular location">
    <subcellularLocation>
        <location evidence="1">Nucleus</location>
    </subcellularLocation>
</comment>
<dbReference type="GO" id="GO:0007064">
    <property type="term" value="P:mitotic sister chromatid cohesion"/>
    <property type="evidence" value="ECO:0007669"/>
    <property type="project" value="InterPro"/>
</dbReference>
<dbReference type="OrthoDB" id="200660at2759"/>
<feature type="compositionally biased region" description="Basic residues" evidence="10">
    <location>
        <begin position="865"/>
        <end position="875"/>
    </location>
</feature>
<feature type="compositionally biased region" description="Basic and acidic residues" evidence="10">
    <location>
        <begin position="402"/>
        <end position="411"/>
    </location>
</feature>
<dbReference type="PANTHER" id="PTHR12663:SF3">
    <property type="entry name" value="SISTER CHROMATID COHESION PROTEIN PDS5 HOMOLOG C"/>
    <property type="match status" value="1"/>
</dbReference>
<dbReference type="FunFam" id="2.30.30.140:FF:000033">
    <property type="entry name" value="Binding protein"/>
    <property type="match status" value="1"/>
</dbReference>
<dbReference type="InterPro" id="IPR039776">
    <property type="entry name" value="Pds5"/>
</dbReference>
<feature type="compositionally biased region" description="Basic and acidic residues" evidence="10">
    <location>
        <begin position="302"/>
        <end position="318"/>
    </location>
</feature>
<dbReference type="PANTHER" id="PTHR12663">
    <property type="entry name" value="ANDROGEN INDUCED INHIBITOR OF PROLIFERATION AS3 / PDS5-RELATED"/>
    <property type="match status" value="1"/>
</dbReference>
<keyword evidence="3" id="KW-0677">Repeat</keyword>
<keyword evidence="5" id="KW-0132">Cell division</keyword>
<dbReference type="GO" id="GO:0035825">
    <property type="term" value="P:homologous recombination"/>
    <property type="evidence" value="ECO:0007669"/>
    <property type="project" value="UniProtKB-ARBA"/>
</dbReference>
<dbReference type="Proteomes" id="UP000729402">
    <property type="component" value="Unassembled WGS sequence"/>
</dbReference>
<feature type="compositionally biased region" description="Low complexity" evidence="10">
    <location>
        <begin position="726"/>
        <end position="739"/>
    </location>
</feature>
<keyword evidence="8" id="KW-0131">Cell cycle</keyword>
<feature type="compositionally biased region" description="Basic and acidic residues" evidence="10">
    <location>
        <begin position="522"/>
        <end position="541"/>
    </location>
</feature>
<feature type="compositionally biased region" description="Basic and acidic residues" evidence="10">
    <location>
        <begin position="688"/>
        <end position="697"/>
    </location>
</feature>
<evidence type="ECO:0000256" key="7">
    <source>
        <dbReference type="ARBA" id="ARBA00023242"/>
    </source>
</evidence>
<organism evidence="11 12">
    <name type="scientific">Zizania palustris</name>
    <name type="common">Northern wild rice</name>
    <dbReference type="NCBI Taxonomy" id="103762"/>
    <lineage>
        <taxon>Eukaryota</taxon>
        <taxon>Viridiplantae</taxon>
        <taxon>Streptophyta</taxon>
        <taxon>Embryophyta</taxon>
        <taxon>Tracheophyta</taxon>
        <taxon>Spermatophyta</taxon>
        <taxon>Magnoliopsida</taxon>
        <taxon>Liliopsida</taxon>
        <taxon>Poales</taxon>
        <taxon>Poaceae</taxon>
        <taxon>BOP clade</taxon>
        <taxon>Oryzoideae</taxon>
        <taxon>Oryzeae</taxon>
        <taxon>Zizaniinae</taxon>
        <taxon>Zizania</taxon>
    </lineage>
</organism>
<keyword evidence="6" id="KW-0234">DNA repair</keyword>
<dbReference type="EMBL" id="JAAALK010000086">
    <property type="protein sequence ID" value="KAG8082568.1"/>
    <property type="molecule type" value="Genomic_DNA"/>
</dbReference>
<protein>
    <recommendedName>
        <fullName evidence="13">Tudor domain-containing protein</fullName>
    </recommendedName>
</protein>
<feature type="compositionally biased region" description="Low complexity" evidence="10">
    <location>
        <begin position="340"/>
        <end position="355"/>
    </location>
</feature>
<dbReference type="Pfam" id="PF20168">
    <property type="entry name" value="PDS5"/>
    <property type="match status" value="1"/>
</dbReference>
<feature type="compositionally biased region" description="Basic and acidic residues" evidence="10">
    <location>
        <begin position="799"/>
        <end position="817"/>
    </location>
</feature>
<feature type="region of interest" description="Disordered" evidence="10">
    <location>
        <begin position="296"/>
        <end position="610"/>
    </location>
</feature>
<proteinExistence type="inferred from homology"/>
<feature type="region of interest" description="Disordered" evidence="10">
    <location>
        <begin position="1"/>
        <end position="34"/>
    </location>
</feature>
<feature type="compositionally biased region" description="Basic and acidic residues" evidence="10">
    <location>
        <begin position="707"/>
        <end position="716"/>
    </location>
</feature>
<dbReference type="GO" id="GO:0009556">
    <property type="term" value="P:microsporogenesis"/>
    <property type="evidence" value="ECO:0007669"/>
    <property type="project" value="UniProtKB-ARBA"/>
</dbReference>
<dbReference type="GO" id="GO:0000785">
    <property type="term" value="C:chromatin"/>
    <property type="evidence" value="ECO:0007669"/>
    <property type="project" value="TreeGrafter"/>
</dbReference>
<accession>A0A8J5TGM2</accession>
<feature type="compositionally biased region" description="Polar residues" evidence="10">
    <location>
        <begin position="446"/>
        <end position="462"/>
    </location>
</feature>
<evidence type="ECO:0000256" key="1">
    <source>
        <dbReference type="ARBA" id="ARBA00004123"/>
    </source>
</evidence>
<comment type="function">
    <text evidence="9">Cohesin cofactor dispensable during the meiotic division but playing an important role in DNA repair by homologous recombination (HR) probably by helping SMC5/SMC6 complex. Regulator of sister chromatid cohesion in mitosis which may stabilize cohesin complex association with chromatin. May couple sister chromatid cohesion during mitosis to DNA replication. Cohesion ensures that chromosome partitioning is accurate in both meiotic and mitotic cells and plays an important role in DNA repair.</text>
</comment>
<evidence type="ECO:0000256" key="6">
    <source>
        <dbReference type="ARBA" id="ARBA00023204"/>
    </source>
</evidence>
<evidence type="ECO:0000256" key="3">
    <source>
        <dbReference type="ARBA" id="ARBA00022737"/>
    </source>
</evidence>
<evidence type="ECO:0000313" key="12">
    <source>
        <dbReference type="Proteomes" id="UP000729402"/>
    </source>
</evidence>
<keyword evidence="5" id="KW-0498">Mitosis</keyword>
<keyword evidence="4" id="KW-0227">DNA damage</keyword>
<comment type="similarity">
    <text evidence="2">Belongs to the PDS5 family.</text>
</comment>
<feature type="compositionally biased region" description="Basic and acidic residues" evidence="10">
    <location>
        <begin position="489"/>
        <end position="507"/>
    </location>
</feature>
<keyword evidence="12" id="KW-1185">Reference proteome</keyword>
<dbReference type="AlphaFoldDB" id="A0A8J5TGM2"/>
<reference evidence="11" key="1">
    <citation type="journal article" date="2021" name="bioRxiv">
        <title>Whole Genome Assembly and Annotation of Northern Wild Rice, Zizania palustris L., Supports a Whole Genome Duplication in the Zizania Genus.</title>
        <authorList>
            <person name="Haas M."/>
            <person name="Kono T."/>
            <person name="Macchietto M."/>
            <person name="Millas R."/>
            <person name="McGilp L."/>
            <person name="Shao M."/>
            <person name="Duquette J."/>
            <person name="Hirsch C.N."/>
            <person name="Kimball J."/>
        </authorList>
    </citation>
    <scope>NUCLEOTIDE SEQUENCE</scope>
    <source>
        <tissue evidence="11">Fresh leaf tissue</tissue>
    </source>
</reference>
<reference evidence="11" key="2">
    <citation type="submission" date="2021-02" db="EMBL/GenBank/DDBJ databases">
        <authorList>
            <person name="Kimball J.A."/>
            <person name="Haas M.W."/>
            <person name="Macchietto M."/>
            <person name="Kono T."/>
            <person name="Duquette J."/>
            <person name="Shao M."/>
        </authorList>
    </citation>
    <scope>NUCLEOTIDE SEQUENCE</scope>
    <source>
        <tissue evidence="11">Fresh leaf tissue</tissue>
    </source>
</reference>
<comment type="caution">
    <text evidence="11">The sequence shown here is derived from an EMBL/GenBank/DDBJ whole genome shotgun (WGS) entry which is preliminary data.</text>
</comment>
<dbReference type="CDD" id="cd20404">
    <property type="entry name" value="Tudor_Agenet_AtEML-like"/>
    <property type="match status" value="1"/>
</dbReference>
<sequence>MGFLSTRSRHRPPGGPAAHEPTPLAPQMASDGSQMEVERRLRDIGARFGSLPGANEELLRLIEEAEIWLSRVDQSPPESMHRALRPTMSALIKKELLDHNDPDVKLAVASCLTEVTRITAPEAPYDDDVMKDVFTKVVEAFEKLDDMESPSYARRVAMLETVAKVRSCVLMLDLDCDDLIRDMFHHFFRTISHTHQENVITSMETVMKFVIDESEDIQQDMPSCLLQDIASYLLKNVKKEEQETPPASFGLAEKVIGMCHEKLKSVFISLLQDTPLDEYSKVVTSLFQDALDAGVADNADAPGKETVADRKSSDKTVSDESPQESPKLEQDTICPGKDGTPPNSTSTTVVSNSDSPVDKVKSPNEPVSSDQKPGLSSDVKQAKVSDDVISGAKEVPEPVTTEPEKPSDITLKKSCKLEFSTDSEVAQHSKAVNNNKDIIASGELSPVTNDGDNKLPSETGNITADDKPKPVDSTPVIKPKRGRPPASKSQEKKTVGKGKRSDLESKKAGVVSDNGGRSTRRQAKDEIKPSSKKTGEGESLKKQRKANLKRQEDTLPDEDNDDICLKEIVSPKSLIKTGKSKGQPGDSGGSKRKRVQEAEEAPQPKNSIIDGSLVGSRIKVWWPDDKKFYNGVVKSFDASSKKHKVVYDDGDVERLLLKNEKWEFIDEEQDKNPDASSDMPRGRRGRVRLGEQTKEENTETPSSGKQHSTDGIDLPKKRGRPKGVRPSDSLPNDDSPLSSTRLKGKSVEKDDEEISKTPKTGSALKNEGGRSSRSTGKTKDGLLKASNKDEAGSTKSANKSKDDSGSKHKDSKDEAKSTESNPKDASTPKAADGSKTNGLSTKRKQKEKEGVPSEEEEHVSAKTSTGKKRRRKSHN</sequence>
<dbReference type="GO" id="GO:0006281">
    <property type="term" value="P:DNA repair"/>
    <property type="evidence" value="ECO:0007669"/>
    <property type="project" value="UniProtKB-KW"/>
</dbReference>
<gene>
    <name evidence="11" type="ORF">GUJ93_ZPchr0014g46857</name>
</gene>
<evidence type="ECO:0000256" key="4">
    <source>
        <dbReference type="ARBA" id="ARBA00022763"/>
    </source>
</evidence>
<feature type="compositionally biased region" description="Basic and acidic residues" evidence="10">
    <location>
        <begin position="777"/>
        <end position="792"/>
    </location>
</feature>
<evidence type="ECO:0000256" key="5">
    <source>
        <dbReference type="ARBA" id="ARBA00022776"/>
    </source>
</evidence>
<evidence type="ECO:0000256" key="2">
    <source>
        <dbReference type="ARBA" id="ARBA00006254"/>
    </source>
</evidence>
<dbReference type="GO" id="GO:0005634">
    <property type="term" value="C:nucleus"/>
    <property type="evidence" value="ECO:0007669"/>
    <property type="project" value="UniProtKB-SubCell"/>
</dbReference>
<evidence type="ECO:0000256" key="8">
    <source>
        <dbReference type="ARBA" id="ARBA00023306"/>
    </source>
</evidence>
<name>A0A8J5TGM2_ZIZPA</name>
<evidence type="ECO:0000256" key="10">
    <source>
        <dbReference type="SAM" id="MobiDB-lite"/>
    </source>
</evidence>
<evidence type="ECO:0008006" key="13">
    <source>
        <dbReference type="Google" id="ProtNLM"/>
    </source>
</evidence>
<evidence type="ECO:0000313" key="11">
    <source>
        <dbReference type="EMBL" id="KAG8082568.1"/>
    </source>
</evidence>
<feature type="compositionally biased region" description="Polar residues" evidence="10">
    <location>
        <begin position="420"/>
        <end position="436"/>
    </location>
</feature>